<dbReference type="Proteomes" id="UP000007875">
    <property type="component" value="Unassembled WGS sequence"/>
</dbReference>
<dbReference type="OMA" id="WTPDCKR"/>
<dbReference type="Ensembl" id="ENSCSAVT00000014266.1">
    <property type="protein sequence ID" value="ENSCSAVP00000014103.1"/>
    <property type="gene ID" value="ENSCSAVG00000008272.1"/>
</dbReference>
<name>H2Z938_CIOSA</name>
<keyword evidence="3" id="KW-1185">Reference proteome</keyword>
<reference evidence="2" key="3">
    <citation type="submission" date="2025-09" db="UniProtKB">
        <authorList>
            <consortium name="Ensembl"/>
        </authorList>
    </citation>
    <scope>IDENTIFICATION</scope>
</reference>
<dbReference type="eggNOG" id="KOG2155">
    <property type="taxonomic scope" value="Eukaryota"/>
</dbReference>
<dbReference type="InterPro" id="IPR004344">
    <property type="entry name" value="TTL/TTLL_fam"/>
</dbReference>
<proteinExistence type="predicted"/>
<dbReference type="Gene3D" id="3.30.470.20">
    <property type="entry name" value="ATP-grasp fold, B domain"/>
    <property type="match status" value="1"/>
</dbReference>
<evidence type="ECO:0000313" key="2">
    <source>
        <dbReference type="Ensembl" id="ENSCSAVP00000014103.1"/>
    </source>
</evidence>
<dbReference type="PANTHER" id="PTHR46088:SF1">
    <property type="entry name" value="TUBULIN--TYROSINE LIGASE-LIKE PROTEIN 12"/>
    <property type="match status" value="1"/>
</dbReference>
<dbReference type="InterPro" id="IPR027749">
    <property type="entry name" value="TTLL12"/>
</dbReference>
<dbReference type="GeneTree" id="ENSGT00390000006760"/>
<dbReference type="InterPro" id="IPR057954">
    <property type="entry name" value="SET_TTL12"/>
</dbReference>
<evidence type="ECO:0000259" key="1">
    <source>
        <dbReference type="Pfam" id="PF25556"/>
    </source>
</evidence>
<accession>H2Z938</accession>
<dbReference type="FunCoup" id="H2Z938">
    <property type="interactions" value="503"/>
</dbReference>
<dbReference type="HOGENOM" id="CLU_018324_0_0_1"/>
<reference evidence="3" key="1">
    <citation type="submission" date="2003-08" db="EMBL/GenBank/DDBJ databases">
        <authorList>
            <person name="Birren B."/>
            <person name="Nusbaum C."/>
            <person name="Abebe A."/>
            <person name="Abouelleil A."/>
            <person name="Adekoya E."/>
            <person name="Ait-zahra M."/>
            <person name="Allen N."/>
            <person name="Allen T."/>
            <person name="An P."/>
            <person name="Anderson M."/>
            <person name="Anderson S."/>
            <person name="Arachchi H."/>
            <person name="Armbruster J."/>
            <person name="Bachantsang P."/>
            <person name="Baldwin J."/>
            <person name="Barry A."/>
            <person name="Bayul T."/>
            <person name="Blitshsteyn B."/>
            <person name="Bloom T."/>
            <person name="Blye J."/>
            <person name="Boguslavskiy L."/>
            <person name="Borowsky M."/>
            <person name="Boukhgalter B."/>
            <person name="Brunache A."/>
            <person name="Butler J."/>
            <person name="Calixte N."/>
            <person name="Calvo S."/>
            <person name="Camarata J."/>
            <person name="Campo K."/>
            <person name="Chang J."/>
            <person name="Cheshatsang Y."/>
            <person name="Citroen M."/>
            <person name="Collymore A."/>
            <person name="Considine T."/>
            <person name="Cook A."/>
            <person name="Cooke P."/>
            <person name="Corum B."/>
            <person name="Cuomo C."/>
            <person name="David R."/>
            <person name="Dawoe T."/>
            <person name="Degray S."/>
            <person name="Dodge S."/>
            <person name="Dooley K."/>
            <person name="Dorje P."/>
            <person name="Dorjee K."/>
            <person name="Dorris L."/>
            <person name="Duffey N."/>
            <person name="Dupes A."/>
            <person name="Elkins T."/>
            <person name="Engels R."/>
            <person name="Erickson J."/>
            <person name="Farina A."/>
            <person name="Faro S."/>
            <person name="Ferreira P."/>
            <person name="Fischer H."/>
            <person name="Fitzgerald M."/>
            <person name="Foley K."/>
            <person name="Gage D."/>
            <person name="Galagan J."/>
            <person name="Gearin G."/>
            <person name="Gnerre S."/>
            <person name="Gnirke A."/>
            <person name="Goyette A."/>
            <person name="Graham J."/>
            <person name="Grandbois E."/>
            <person name="Gyaltsen K."/>
            <person name="Hafez N."/>
            <person name="Hagopian D."/>
            <person name="Hagos B."/>
            <person name="Hall J."/>
            <person name="Hatcher B."/>
            <person name="Heller A."/>
            <person name="Higgins H."/>
            <person name="Honan T."/>
            <person name="Horn A."/>
            <person name="Houde N."/>
            <person name="Hughes L."/>
            <person name="Hulme W."/>
            <person name="Husby E."/>
            <person name="Iliev I."/>
            <person name="Jaffe D."/>
            <person name="Jones C."/>
            <person name="Kamal M."/>
            <person name="Kamat A."/>
            <person name="Kamvysselis M."/>
            <person name="Karlsson E."/>
            <person name="Kells C."/>
            <person name="Kieu A."/>
            <person name="Kisner P."/>
            <person name="Kodira C."/>
            <person name="Kulbokas E."/>
            <person name="Labutti K."/>
            <person name="Lama D."/>
            <person name="Landers T."/>
            <person name="Leger J."/>
            <person name="Levine S."/>
            <person name="Lewis D."/>
            <person name="Lewis T."/>
            <person name="Lindblad-toh K."/>
            <person name="Liu X."/>
            <person name="Lokyitsang T."/>
            <person name="Lokyitsang Y."/>
            <person name="Lucien O."/>
            <person name="Lui A."/>
            <person name="Ma L.J."/>
            <person name="Mabbitt R."/>
            <person name="Macdonald J."/>
            <person name="Maclean C."/>
            <person name="Major J."/>
            <person name="Manning J."/>
            <person name="Marabella R."/>
            <person name="Maru K."/>
            <person name="Matthews C."/>
            <person name="Mauceli E."/>
            <person name="Mccarthy M."/>
            <person name="Mcdonough S."/>
            <person name="Mcghee T."/>
            <person name="Meldrim J."/>
            <person name="Meneus L."/>
            <person name="Mesirov J."/>
            <person name="Mihalev A."/>
            <person name="Mihova T."/>
            <person name="Mikkelsen T."/>
            <person name="Mlenga V."/>
            <person name="Moru K."/>
            <person name="Mozes J."/>
            <person name="Mulrain L."/>
            <person name="Munson G."/>
            <person name="Naylor J."/>
            <person name="Newes C."/>
            <person name="Nguyen C."/>
            <person name="Nguyen N."/>
            <person name="Nguyen T."/>
            <person name="Nicol R."/>
            <person name="Nielsen C."/>
            <person name="Nizzari M."/>
            <person name="Norbu C."/>
            <person name="Norbu N."/>
            <person name="O'donnell P."/>
            <person name="Okoawo O."/>
            <person name="O'leary S."/>
            <person name="Omotosho B."/>
            <person name="O'neill K."/>
            <person name="Osman S."/>
            <person name="Parker S."/>
            <person name="Perrin D."/>
            <person name="Phunkhang P."/>
            <person name="Piqani B."/>
            <person name="Purcell S."/>
            <person name="Rachupka T."/>
            <person name="Ramasamy U."/>
            <person name="Rameau R."/>
            <person name="Ray V."/>
            <person name="Raymond C."/>
            <person name="Retta R."/>
            <person name="Richardson S."/>
            <person name="Rise C."/>
            <person name="Rodriguez J."/>
            <person name="Rogers J."/>
            <person name="Rogov P."/>
            <person name="Rutman M."/>
            <person name="Schupbach R."/>
            <person name="Seaman C."/>
            <person name="Settipalli S."/>
            <person name="Sharpe T."/>
            <person name="Sheridan J."/>
            <person name="Sherpa N."/>
            <person name="Shi J."/>
            <person name="Smirnov S."/>
            <person name="Smith C."/>
            <person name="Sougnez C."/>
            <person name="Spencer B."/>
            <person name="Stalker J."/>
            <person name="Stange-thomann N."/>
            <person name="Stavropoulos S."/>
            <person name="Stetson K."/>
            <person name="Stone C."/>
            <person name="Stone S."/>
            <person name="Stubbs M."/>
            <person name="Talamas J."/>
            <person name="Tchuinga P."/>
            <person name="Tenzing P."/>
            <person name="Tesfaye S."/>
            <person name="Theodore J."/>
            <person name="Thoulutsang Y."/>
            <person name="Topham K."/>
            <person name="Towey S."/>
            <person name="Tsamla T."/>
            <person name="Tsomo N."/>
            <person name="Vallee D."/>
            <person name="Vassiliev H."/>
            <person name="Venkataraman V."/>
            <person name="Vinson J."/>
            <person name="Vo A."/>
            <person name="Wade C."/>
            <person name="Wang S."/>
            <person name="Wangchuk T."/>
            <person name="Wangdi T."/>
            <person name="Whittaker C."/>
            <person name="Wilkinson J."/>
            <person name="Wu Y."/>
            <person name="Wyman D."/>
            <person name="Yadav S."/>
            <person name="Yang S."/>
            <person name="Yang X."/>
            <person name="Yeager S."/>
            <person name="Yee E."/>
            <person name="Young G."/>
            <person name="Zainoun J."/>
            <person name="Zembeck L."/>
            <person name="Zimmer A."/>
            <person name="Zody M."/>
            <person name="Lander E."/>
        </authorList>
    </citation>
    <scope>NUCLEOTIDE SEQUENCE [LARGE SCALE GENOMIC DNA]</scope>
</reference>
<reference evidence="2" key="2">
    <citation type="submission" date="2025-08" db="UniProtKB">
        <authorList>
            <consortium name="Ensembl"/>
        </authorList>
    </citation>
    <scope>IDENTIFICATION</scope>
</reference>
<dbReference type="AlphaFoldDB" id="H2Z938"/>
<evidence type="ECO:0000313" key="3">
    <source>
        <dbReference type="Proteomes" id="UP000007875"/>
    </source>
</evidence>
<dbReference type="Pfam" id="PF25556">
    <property type="entry name" value="SET_TTL"/>
    <property type="match status" value="1"/>
</dbReference>
<organism evidence="2 3">
    <name type="scientific">Ciona savignyi</name>
    <name type="common">Pacific transparent sea squirt</name>
    <dbReference type="NCBI Taxonomy" id="51511"/>
    <lineage>
        <taxon>Eukaryota</taxon>
        <taxon>Metazoa</taxon>
        <taxon>Chordata</taxon>
        <taxon>Tunicata</taxon>
        <taxon>Ascidiacea</taxon>
        <taxon>Phlebobranchia</taxon>
        <taxon>Cionidae</taxon>
        <taxon>Ciona</taxon>
    </lineage>
</organism>
<dbReference type="PANTHER" id="PTHR46088">
    <property type="entry name" value="TUBULIN--TYROSINE LIGASE-LIKE PROTEIN 12"/>
    <property type="match status" value="1"/>
</dbReference>
<feature type="domain" description="Tubulin--tyrosine ligase-like protein 12 SET-like" evidence="1">
    <location>
        <begin position="2"/>
        <end position="167"/>
    </location>
</feature>
<dbReference type="PROSITE" id="PS51221">
    <property type="entry name" value="TTL"/>
    <property type="match status" value="1"/>
</dbReference>
<sequence length="549" mass="64224">LKAAVIHEDGVVVSDSNMIFLIDHAWTFEPRDARNQLCQVPGLLTRMAEMMGFSVHGEVFNHDDDIVNDVITEMWKYIQTYSSSVGTAEEKVPVWYIMDEFGTRVQHSDEPTVAMIPFHYLPTATTYTIMWLLQDLDYADELTRDYAHNERDAVMRKCKLLPWVDADLSDVPTQTNVLPDKSYEERFAYMKETLPEETKIVEKKSGKLKVFLEYHQKYLTDLEHFEIVDNPEVADVIYCTDHIRDFRLYSETRPDVMLGQFPCEQIIFNKDLFTDIAKRAGKEGKPPAWIPTSFNLLTEFPQFVSHFKQREKEGSDLNTWICRPWNLARGLEIHVTNNLDEIIRLRETPVPKMVSKYIEDPVLFYRDDIKAKVKFDLRFNVLLTSVEPLKLFVCEVFLLRPFALNNFDDYQQHFTVMNYVDGGTRLKQVNYDDFIPLFEEQNPDFNWKDVERELHRCIKEFFKSATSRPAPYGIGNSPQSRSMYGIDAMLEWKVDKQTGSKRMQPVLLECNYMPENSRACAHFPDFLNDVFRFLFLGDDVESCNVHDVN</sequence>
<dbReference type="GO" id="GO:0005737">
    <property type="term" value="C:cytoplasm"/>
    <property type="evidence" value="ECO:0007669"/>
    <property type="project" value="TreeGrafter"/>
</dbReference>
<dbReference type="Pfam" id="PF03133">
    <property type="entry name" value="TTL"/>
    <property type="match status" value="1"/>
</dbReference>
<protein>
    <recommendedName>
        <fullName evidence="1">Tubulin--tyrosine ligase-like protein 12 SET-like domain-containing protein</fullName>
    </recommendedName>
</protein>
<dbReference type="STRING" id="51511.ENSCSAVP00000014103"/>
<dbReference type="InParanoid" id="H2Z938"/>